<dbReference type="Proteomes" id="UP000053105">
    <property type="component" value="Unassembled WGS sequence"/>
</dbReference>
<proteinExistence type="predicted"/>
<gene>
    <name evidence="1" type="ORF">WN51_10443</name>
</gene>
<dbReference type="EMBL" id="KQ435736">
    <property type="protein sequence ID" value="KOX77049.1"/>
    <property type="molecule type" value="Genomic_DNA"/>
</dbReference>
<accession>A0A0M9A6U2</accession>
<name>A0A0M9A6U2_9HYME</name>
<organism evidence="1 2">
    <name type="scientific">Melipona quadrifasciata</name>
    <dbReference type="NCBI Taxonomy" id="166423"/>
    <lineage>
        <taxon>Eukaryota</taxon>
        <taxon>Metazoa</taxon>
        <taxon>Ecdysozoa</taxon>
        <taxon>Arthropoda</taxon>
        <taxon>Hexapoda</taxon>
        <taxon>Insecta</taxon>
        <taxon>Pterygota</taxon>
        <taxon>Neoptera</taxon>
        <taxon>Endopterygota</taxon>
        <taxon>Hymenoptera</taxon>
        <taxon>Apocrita</taxon>
        <taxon>Aculeata</taxon>
        <taxon>Apoidea</taxon>
        <taxon>Anthophila</taxon>
        <taxon>Apidae</taxon>
        <taxon>Melipona</taxon>
    </lineage>
</organism>
<sequence length="133" mass="15802">MTKSTKICIELIFDKSISQSQQIKMKEFWKFMTETKPLEPYRNLSDKKLTKEKDRESFKCKRMWYNQLNVFKERGLDKVALAAVEKSKLCYYHDNYTNPESSSTLEESYDELLNDMKAFDKKSNNKIKTALNT</sequence>
<dbReference type="AlphaFoldDB" id="A0A0M9A6U2"/>
<dbReference type="OrthoDB" id="7549202at2759"/>
<evidence type="ECO:0000313" key="2">
    <source>
        <dbReference type="Proteomes" id="UP000053105"/>
    </source>
</evidence>
<reference evidence="1 2" key="1">
    <citation type="submission" date="2015-07" db="EMBL/GenBank/DDBJ databases">
        <title>The genome of Melipona quadrifasciata.</title>
        <authorList>
            <person name="Pan H."/>
            <person name="Kapheim K."/>
        </authorList>
    </citation>
    <scope>NUCLEOTIDE SEQUENCE [LARGE SCALE GENOMIC DNA]</scope>
    <source>
        <strain evidence="1">0111107301</strain>
        <tissue evidence="1">Whole body</tissue>
    </source>
</reference>
<protein>
    <submittedName>
        <fullName evidence="1">Uncharacterized protein</fullName>
    </submittedName>
</protein>
<keyword evidence="2" id="KW-1185">Reference proteome</keyword>
<evidence type="ECO:0000313" key="1">
    <source>
        <dbReference type="EMBL" id="KOX77049.1"/>
    </source>
</evidence>